<organism evidence="4 5">
    <name type="scientific">Altericroceibacterium endophyticum</name>
    <dbReference type="NCBI Taxonomy" id="1808508"/>
    <lineage>
        <taxon>Bacteria</taxon>
        <taxon>Pseudomonadati</taxon>
        <taxon>Pseudomonadota</taxon>
        <taxon>Alphaproteobacteria</taxon>
        <taxon>Sphingomonadales</taxon>
        <taxon>Erythrobacteraceae</taxon>
        <taxon>Altericroceibacterium</taxon>
    </lineage>
</organism>
<keyword evidence="2" id="KW-0012">Acyltransferase</keyword>
<evidence type="ECO:0000313" key="4">
    <source>
        <dbReference type="EMBL" id="MXO65869.1"/>
    </source>
</evidence>
<dbReference type="Proteomes" id="UP000438476">
    <property type="component" value="Unassembled WGS sequence"/>
</dbReference>
<accession>A0A6I4T623</accession>
<dbReference type="SUPFAM" id="SSF55729">
    <property type="entry name" value="Acyl-CoA N-acyltransferases (Nat)"/>
    <property type="match status" value="1"/>
</dbReference>
<reference evidence="4 5" key="1">
    <citation type="submission" date="2019-12" db="EMBL/GenBank/DDBJ databases">
        <title>Genomic-based taxomic classification of the family Erythrobacteraceae.</title>
        <authorList>
            <person name="Xu L."/>
        </authorList>
    </citation>
    <scope>NUCLEOTIDE SEQUENCE [LARGE SCALE GENOMIC DNA]</scope>
    <source>
        <strain evidence="4 5">LMG 29518</strain>
    </source>
</reference>
<dbReference type="AlphaFoldDB" id="A0A6I4T623"/>
<dbReference type="InterPro" id="IPR000182">
    <property type="entry name" value="GNAT_dom"/>
</dbReference>
<evidence type="ECO:0000259" key="3">
    <source>
        <dbReference type="PROSITE" id="PS51186"/>
    </source>
</evidence>
<dbReference type="InterPro" id="IPR016181">
    <property type="entry name" value="Acyl_CoA_acyltransferase"/>
</dbReference>
<dbReference type="Pfam" id="PF00583">
    <property type="entry name" value="Acetyltransf_1"/>
    <property type="match status" value="1"/>
</dbReference>
<dbReference type="InterPro" id="IPR050832">
    <property type="entry name" value="Bact_Acetyltransf"/>
</dbReference>
<dbReference type="CDD" id="cd04301">
    <property type="entry name" value="NAT_SF"/>
    <property type="match status" value="1"/>
</dbReference>
<evidence type="ECO:0000256" key="1">
    <source>
        <dbReference type="ARBA" id="ARBA00022679"/>
    </source>
</evidence>
<protein>
    <submittedName>
        <fullName evidence="4">GNAT family N-acetyltransferase</fullName>
    </submittedName>
</protein>
<dbReference type="EMBL" id="WTYT01000003">
    <property type="protein sequence ID" value="MXO65869.1"/>
    <property type="molecule type" value="Genomic_DNA"/>
</dbReference>
<dbReference type="Gene3D" id="3.40.630.30">
    <property type="match status" value="1"/>
</dbReference>
<name>A0A6I4T623_9SPHN</name>
<dbReference type="OrthoDB" id="119501at2"/>
<evidence type="ECO:0000256" key="2">
    <source>
        <dbReference type="ARBA" id="ARBA00023315"/>
    </source>
</evidence>
<comment type="caution">
    <text evidence="4">The sequence shown here is derived from an EMBL/GenBank/DDBJ whole genome shotgun (WGS) entry which is preliminary data.</text>
</comment>
<dbReference type="PROSITE" id="PS51186">
    <property type="entry name" value="GNAT"/>
    <property type="match status" value="1"/>
</dbReference>
<feature type="domain" description="N-acetyltransferase" evidence="3">
    <location>
        <begin position="4"/>
        <end position="142"/>
    </location>
</feature>
<keyword evidence="1 4" id="KW-0808">Transferase</keyword>
<sequence length="142" mass="15344">MTGLRIRPIEKRDAGCVAALFEAFGFSTSADTFPQRLDRSIAAGDNTLVAERDDAVIGCIGLSQMHPAHRDAPVGRITVLVVAEEFRGAGIGTALVKAAVERFSDDGCTIVEVTSRFELKRAHAFYEKMGFGQTSVRLALTR</sequence>
<proteinExistence type="predicted"/>
<dbReference type="PANTHER" id="PTHR43877">
    <property type="entry name" value="AMINOALKYLPHOSPHONATE N-ACETYLTRANSFERASE-RELATED-RELATED"/>
    <property type="match status" value="1"/>
</dbReference>
<evidence type="ECO:0000313" key="5">
    <source>
        <dbReference type="Proteomes" id="UP000438476"/>
    </source>
</evidence>
<dbReference type="RefSeq" id="WP_160736285.1">
    <property type="nucleotide sequence ID" value="NZ_WTYT01000003.1"/>
</dbReference>
<keyword evidence="5" id="KW-1185">Reference proteome</keyword>
<dbReference type="GO" id="GO:0016747">
    <property type="term" value="F:acyltransferase activity, transferring groups other than amino-acyl groups"/>
    <property type="evidence" value="ECO:0007669"/>
    <property type="project" value="InterPro"/>
</dbReference>
<gene>
    <name evidence="4" type="ORF">GRI91_08885</name>
</gene>